<dbReference type="GO" id="GO:0071555">
    <property type="term" value="P:cell wall organization"/>
    <property type="evidence" value="ECO:0007669"/>
    <property type="project" value="TreeGrafter"/>
</dbReference>
<evidence type="ECO:0000259" key="2">
    <source>
        <dbReference type="Pfam" id="PF00905"/>
    </source>
</evidence>
<dbReference type="InterPro" id="IPR001460">
    <property type="entry name" value="PCN-bd_Tpept"/>
</dbReference>
<feature type="chain" id="PRO_5020638908" description="Penicillin-binding protein transpeptidase domain-containing protein" evidence="1">
    <location>
        <begin position="30"/>
        <end position="513"/>
    </location>
</feature>
<evidence type="ECO:0000313" key="4">
    <source>
        <dbReference type="Proteomes" id="UP000291236"/>
    </source>
</evidence>
<dbReference type="GO" id="GO:0071972">
    <property type="term" value="F:peptidoglycan L,D-transpeptidase activity"/>
    <property type="evidence" value="ECO:0007669"/>
    <property type="project" value="TreeGrafter"/>
</dbReference>
<keyword evidence="4" id="KW-1185">Reference proteome</keyword>
<dbReference type="InterPro" id="IPR050515">
    <property type="entry name" value="Beta-lactam/transpept"/>
</dbReference>
<dbReference type="OrthoDB" id="9811238at2"/>
<protein>
    <recommendedName>
        <fullName evidence="2">Penicillin-binding protein transpeptidase domain-containing protein</fullName>
    </recommendedName>
</protein>
<reference evidence="3 4" key="1">
    <citation type="submission" date="2018-12" db="EMBL/GenBank/DDBJ databases">
        <title>Rubrispira sanarue gen. nov., sp., nov., a member of the order Silvanigrellales, isolated from a brackish lake in Hamamatsu Japan.</title>
        <authorList>
            <person name="Maejima Y."/>
            <person name="Iino T."/>
            <person name="Muraguchi Y."/>
            <person name="Fukuda K."/>
            <person name="Nojiri H."/>
            <person name="Ohkuma M."/>
            <person name="Moriuchi R."/>
            <person name="Dohra H."/>
            <person name="Kimbara K."/>
            <person name="Shintani M."/>
        </authorList>
    </citation>
    <scope>NUCLEOTIDE SEQUENCE [LARGE SCALE GENOMIC DNA]</scope>
    <source>
        <strain evidence="3 4">RF1110005</strain>
    </source>
</reference>
<dbReference type="Proteomes" id="UP000291236">
    <property type="component" value="Chromosome"/>
</dbReference>
<organism evidence="3 4">
    <name type="scientific">Fluviispira sanaruensis</name>
    <dbReference type="NCBI Taxonomy" id="2493639"/>
    <lineage>
        <taxon>Bacteria</taxon>
        <taxon>Pseudomonadati</taxon>
        <taxon>Bdellovibrionota</taxon>
        <taxon>Oligoflexia</taxon>
        <taxon>Silvanigrellales</taxon>
        <taxon>Silvanigrellaceae</taxon>
        <taxon>Fluviispira</taxon>
    </lineage>
</organism>
<name>A0A4P2VFW5_FLUSA</name>
<evidence type="ECO:0000313" key="3">
    <source>
        <dbReference type="EMBL" id="BBH51713.1"/>
    </source>
</evidence>
<accession>A0A4P2VFW5</accession>
<feature type="domain" description="Penicillin-binding protein transpeptidase" evidence="2">
    <location>
        <begin position="196"/>
        <end position="484"/>
    </location>
</feature>
<dbReference type="KEGG" id="sbf:JCM31447_309800"/>
<evidence type="ECO:0000256" key="1">
    <source>
        <dbReference type="SAM" id="SignalP"/>
    </source>
</evidence>
<dbReference type="PANTHER" id="PTHR30627">
    <property type="entry name" value="PEPTIDOGLYCAN D,D-TRANSPEPTIDASE"/>
    <property type="match status" value="1"/>
</dbReference>
<feature type="signal peptide" evidence="1">
    <location>
        <begin position="1"/>
        <end position="29"/>
    </location>
</feature>
<sequence>MDFSFSNILKKPLHSLIVSLFFFSTPIHAQVNNTNINSKTQKTVAFLAKDKKLTKQKINQNKFKFKKTYKQSKKSKYKASNYERYGRNDLKTNYVTAQPVLFSAYSGSYLINSKKLNPNTVKVKAYTDPRESLNNNGTPLNTPFGQVEWPEISAKMFLKNGKIYSYYKNYKLELTIDPQLQDASEKYLSQSRIINGSTAIIDPKTGKILALSQNGGNRNASVSVSSRAPAASLMKIITASAAIEKRNLNPYDEISFRGGCGNLRNGNWLADPSRDKQKMTFAKAFGSSCNTAFARLALYEVGLASLKSYAEKFMFNKPIPSDLKLQTSMFLLPDPDTATPQEVAEAGAGFGATKLNPVHAALLSATINNHGIMMAPYLIEAAYNSDGKEVYRAKPMQIGRIISQQTALKIETLMLATISSGTSRRTFHKAGTRADANEIGGKTGTLLDPENRDVLYTWFSGIAPLNSPNSIAIGTVVASPQNWVVRASSVAQTTLADYLKFEKNDSRVASRSN</sequence>
<keyword evidence="1" id="KW-0732">Signal</keyword>
<dbReference type="Pfam" id="PF00905">
    <property type="entry name" value="Transpeptidase"/>
    <property type="match status" value="1"/>
</dbReference>
<dbReference type="SUPFAM" id="SSF56601">
    <property type="entry name" value="beta-lactamase/transpeptidase-like"/>
    <property type="match status" value="1"/>
</dbReference>
<proteinExistence type="predicted"/>
<gene>
    <name evidence="3" type="ORF">JCM31447_309800</name>
</gene>
<dbReference type="AlphaFoldDB" id="A0A4P2VFW5"/>
<dbReference type="PANTHER" id="PTHR30627:SF2">
    <property type="entry name" value="PEPTIDOGLYCAN D,D-TRANSPEPTIDASE MRDA"/>
    <property type="match status" value="1"/>
</dbReference>
<dbReference type="GO" id="GO:0008658">
    <property type="term" value="F:penicillin binding"/>
    <property type="evidence" value="ECO:0007669"/>
    <property type="project" value="InterPro"/>
</dbReference>
<dbReference type="GO" id="GO:0005886">
    <property type="term" value="C:plasma membrane"/>
    <property type="evidence" value="ECO:0007669"/>
    <property type="project" value="TreeGrafter"/>
</dbReference>
<dbReference type="Gene3D" id="3.40.710.10">
    <property type="entry name" value="DD-peptidase/beta-lactamase superfamily"/>
    <property type="match status" value="1"/>
</dbReference>
<dbReference type="EMBL" id="AP019368">
    <property type="protein sequence ID" value="BBH51713.1"/>
    <property type="molecule type" value="Genomic_DNA"/>
</dbReference>
<dbReference type="InterPro" id="IPR012338">
    <property type="entry name" value="Beta-lactam/transpept-like"/>
</dbReference>
<dbReference type="RefSeq" id="WP_130605521.1">
    <property type="nucleotide sequence ID" value="NZ_AP019368.1"/>
</dbReference>